<accession>A0AAW6LK74</accession>
<dbReference type="RefSeq" id="WP_275232299.1">
    <property type="nucleotide sequence ID" value="NZ_JARDXE010000017.1"/>
</dbReference>
<evidence type="ECO:0000313" key="1">
    <source>
        <dbReference type="EMBL" id="MDE8648062.1"/>
    </source>
</evidence>
<evidence type="ECO:0000313" key="2">
    <source>
        <dbReference type="Proteomes" id="UP001217325"/>
    </source>
</evidence>
<protein>
    <recommendedName>
        <fullName evidence="3">Phage tail protein</fullName>
    </recommendedName>
</protein>
<evidence type="ECO:0008006" key="3">
    <source>
        <dbReference type="Google" id="ProtNLM"/>
    </source>
</evidence>
<dbReference type="AlphaFoldDB" id="A0AAW6LK74"/>
<organism evidence="1 2">
    <name type="scientific">Rhodococcus qingshengii</name>
    <dbReference type="NCBI Taxonomy" id="334542"/>
    <lineage>
        <taxon>Bacteria</taxon>
        <taxon>Bacillati</taxon>
        <taxon>Actinomycetota</taxon>
        <taxon>Actinomycetes</taxon>
        <taxon>Mycobacteriales</taxon>
        <taxon>Nocardiaceae</taxon>
        <taxon>Rhodococcus</taxon>
        <taxon>Rhodococcus erythropolis group</taxon>
    </lineage>
</organism>
<reference evidence="1" key="1">
    <citation type="submission" date="2023-02" db="EMBL/GenBank/DDBJ databases">
        <title>A novel hydrolase synthesized by Rhodococcus erythropolis HQ is responsible for the detoxification of Zearalenone.</title>
        <authorList>
            <person name="Hu J."/>
            <person name="Xu J."/>
        </authorList>
    </citation>
    <scope>NUCLEOTIDE SEQUENCE</scope>
    <source>
        <strain evidence="1">HQ</strain>
    </source>
</reference>
<proteinExistence type="predicted"/>
<dbReference type="Proteomes" id="UP001217325">
    <property type="component" value="Unassembled WGS sequence"/>
</dbReference>
<name>A0AAW6LK74_RHOSG</name>
<dbReference type="EMBL" id="JARDXE010000017">
    <property type="protein sequence ID" value="MDE8648062.1"/>
    <property type="molecule type" value="Genomic_DNA"/>
</dbReference>
<sequence>MAMYWFNTGAVDLTPQIAGTVSHYKTTGSTLTFNLPPCEVGETRLVAVASIRAYMSSRPPTGWVTIQDNGSWSNNNLYVFGRAKQAGDSDAVSWATAGYDSEFIAFVVVLPKILPVPNASAKTEGTGITWPTPALTTTVPNCLILRYAVSSGTGVEDIIWPSDVEPIFAYTIPNKLTLGASIQKAKEPGVYAAVNAGQSASRRFSTTSVAAAPAV</sequence>
<gene>
    <name evidence="1" type="ORF">PXH69_24085</name>
</gene>
<comment type="caution">
    <text evidence="1">The sequence shown here is derived from an EMBL/GenBank/DDBJ whole genome shotgun (WGS) entry which is preliminary data.</text>
</comment>